<proteinExistence type="predicted"/>
<reference evidence="1" key="1">
    <citation type="submission" date="2021-06" db="EMBL/GenBank/DDBJ databases">
        <authorList>
            <person name="Kallberg Y."/>
            <person name="Tangrot J."/>
            <person name="Rosling A."/>
        </authorList>
    </citation>
    <scope>NUCLEOTIDE SEQUENCE</scope>
    <source>
        <strain evidence="1">MA453B</strain>
    </source>
</reference>
<accession>A0A9N9JXA8</accession>
<dbReference type="OrthoDB" id="5369347at2759"/>
<organism evidence="1 2">
    <name type="scientific">Dentiscutata erythropus</name>
    <dbReference type="NCBI Taxonomy" id="1348616"/>
    <lineage>
        <taxon>Eukaryota</taxon>
        <taxon>Fungi</taxon>
        <taxon>Fungi incertae sedis</taxon>
        <taxon>Mucoromycota</taxon>
        <taxon>Glomeromycotina</taxon>
        <taxon>Glomeromycetes</taxon>
        <taxon>Diversisporales</taxon>
        <taxon>Gigasporaceae</taxon>
        <taxon>Dentiscutata</taxon>
    </lineage>
</organism>
<keyword evidence="2" id="KW-1185">Reference proteome</keyword>
<name>A0A9N9JXA8_9GLOM</name>
<feature type="non-terminal residue" evidence="1">
    <location>
        <position position="219"/>
    </location>
</feature>
<dbReference type="Proteomes" id="UP000789405">
    <property type="component" value="Unassembled WGS sequence"/>
</dbReference>
<evidence type="ECO:0000313" key="1">
    <source>
        <dbReference type="EMBL" id="CAG8798588.1"/>
    </source>
</evidence>
<sequence>MYFPDRKHNFLSNNKLKLWYNKIFYPALSQICPNDVLHHYPASFDSFLVLTKKPLQNSYIHDCFGLSNEYLDKSLNFILKNFLDSNNFWKNLAKFDLGIEFNSTNLPPTSVFWNRKTSIDLIKKISKSLNIYEWMHTYDLAGGSDDINAVFNPSKILNACKTTIQILDNHKNISFGARLEYRISYKNTKPFAKNLIEIPLFLQTNPFYIIPTEIMCNFK</sequence>
<comment type="caution">
    <text evidence="1">The sequence shown here is derived from an EMBL/GenBank/DDBJ whole genome shotgun (WGS) entry which is preliminary data.</text>
</comment>
<protein>
    <submittedName>
        <fullName evidence="1">11986_t:CDS:1</fullName>
    </submittedName>
</protein>
<evidence type="ECO:0000313" key="2">
    <source>
        <dbReference type="Proteomes" id="UP000789405"/>
    </source>
</evidence>
<gene>
    <name evidence="1" type="ORF">DERYTH_LOCUS22905</name>
</gene>
<dbReference type="AlphaFoldDB" id="A0A9N9JXA8"/>
<dbReference type="EMBL" id="CAJVPY010033141">
    <property type="protein sequence ID" value="CAG8798588.1"/>
    <property type="molecule type" value="Genomic_DNA"/>
</dbReference>